<comment type="caution">
    <text evidence="2">The sequence shown here is derived from an EMBL/GenBank/DDBJ whole genome shotgun (WGS) entry which is preliminary data.</text>
</comment>
<keyword evidence="3" id="KW-1185">Reference proteome</keyword>
<dbReference type="InterPro" id="IPR025632">
    <property type="entry name" value="DUF4290"/>
</dbReference>
<evidence type="ECO:0000313" key="2">
    <source>
        <dbReference type="EMBL" id="MBC9813113.1"/>
    </source>
</evidence>
<feature type="compositionally biased region" description="Basic residues" evidence="1">
    <location>
        <begin position="199"/>
        <end position="211"/>
    </location>
</feature>
<proteinExistence type="predicted"/>
<dbReference type="EMBL" id="JACVEL010000008">
    <property type="protein sequence ID" value="MBC9813113.1"/>
    <property type="molecule type" value="Genomic_DNA"/>
</dbReference>
<sequence length="211" mass="24685">MEYNTTRGPLLLPEYGRNVQNMIAHAMEIENRDERNRAAQAIIEVMGQLNPHLRDVDDYRHKLWTHLFVMSNFRLDVDSPYEIPTQEVLNERPKLMEYPKSKIRYGHYGQYTQKILETAKEVDNPEEKEYLKGTMANFMKYQYLAHNNGAVENHVIANQLKELSKGELALDNPDELVSTNSLLRQMGSTNSNKRNNNNGKKKMNQKKKFKK</sequence>
<reference evidence="2" key="1">
    <citation type="submission" date="2020-09" db="EMBL/GenBank/DDBJ databases">
        <title>Taishania pollutisoli gen. nov., sp. nov., Isolated from Tetrabromobisphenol A-Contaminated Soil.</title>
        <authorList>
            <person name="Chen Q."/>
        </authorList>
    </citation>
    <scope>NUCLEOTIDE SEQUENCE</scope>
    <source>
        <strain evidence="2">CZZ-1</strain>
    </source>
</reference>
<organism evidence="2 3">
    <name type="scientific">Taishania pollutisoli</name>
    <dbReference type="NCBI Taxonomy" id="2766479"/>
    <lineage>
        <taxon>Bacteria</taxon>
        <taxon>Pseudomonadati</taxon>
        <taxon>Bacteroidota</taxon>
        <taxon>Flavobacteriia</taxon>
        <taxon>Flavobacteriales</taxon>
        <taxon>Crocinitomicaceae</taxon>
        <taxon>Taishania</taxon>
    </lineage>
</organism>
<dbReference type="RefSeq" id="WP_163491901.1">
    <property type="nucleotide sequence ID" value="NZ_JACVEL010000008.1"/>
</dbReference>
<dbReference type="Proteomes" id="UP000652681">
    <property type="component" value="Unassembled WGS sequence"/>
</dbReference>
<name>A0A8J6PRA7_9FLAO</name>
<feature type="region of interest" description="Disordered" evidence="1">
    <location>
        <begin position="184"/>
        <end position="211"/>
    </location>
</feature>
<dbReference type="Pfam" id="PF14123">
    <property type="entry name" value="DUF4290"/>
    <property type="match status" value="1"/>
</dbReference>
<evidence type="ECO:0000313" key="3">
    <source>
        <dbReference type="Proteomes" id="UP000652681"/>
    </source>
</evidence>
<protein>
    <submittedName>
        <fullName evidence="2">DUF4290 domain-containing protein</fullName>
    </submittedName>
</protein>
<evidence type="ECO:0000256" key="1">
    <source>
        <dbReference type="SAM" id="MobiDB-lite"/>
    </source>
</evidence>
<accession>A0A8J6PRA7</accession>
<dbReference type="AlphaFoldDB" id="A0A8J6PRA7"/>
<gene>
    <name evidence="2" type="ORF">H9Y05_11615</name>
</gene>